<feature type="transmembrane region" description="Helical" evidence="7">
    <location>
        <begin position="196"/>
        <end position="216"/>
    </location>
</feature>
<evidence type="ECO:0000256" key="2">
    <source>
        <dbReference type="ARBA" id="ARBA00006257"/>
    </source>
</evidence>
<comment type="caution">
    <text evidence="8">The sequence shown here is derived from an EMBL/GenBank/DDBJ whole genome shotgun (WGS) entry which is preliminary data.</text>
</comment>
<sequence length="217" mass="23762">MLTQPLNLTMLLAMIGLVPLVVVVATSFLKISVVLMLLRNALGIQQTPPNIAIYSLALILSLYVMMPPLHHAWRTLADAVDTRDGTVALGALLDAMARALGPIRDFLMRNADAANLDFFMASTRRLWPEELAAAVRRDDLLIVVPAFAVTELTAAFQMGFLLFLPFAVIDLIVQSILLALGMMMMSPMTLALPLKLLLFVLIEGWTNLISSLILSYA</sequence>
<dbReference type="InterPro" id="IPR005838">
    <property type="entry name" value="T3SS_IM_P"/>
</dbReference>
<comment type="similarity">
    <text evidence="2 7">Belongs to the FliP/MopC/SpaP family.</text>
</comment>
<gene>
    <name evidence="8" type="primary">sctR</name>
    <name evidence="8" type="ORF">OVY01_21670</name>
</gene>
<dbReference type="PROSITE" id="PS01060">
    <property type="entry name" value="FLIP_1"/>
    <property type="match status" value="1"/>
</dbReference>
<evidence type="ECO:0000256" key="4">
    <source>
        <dbReference type="ARBA" id="ARBA00022692"/>
    </source>
</evidence>
<feature type="transmembrane region" description="Helical" evidence="7">
    <location>
        <begin position="160"/>
        <end position="184"/>
    </location>
</feature>
<protein>
    <submittedName>
        <fullName evidence="8">Type III secretion system export apparatus subunit SctR</fullName>
    </submittedName>
</protein>
<keyword evidence="9" id="KW-1185">Reference proteome</keyword>
<feature type="transmembrane region" description="Helical" evidence="7">
    <location>
        <begin position="12"/>
        <end position="38"/>
    </location>
</feature>
<proteinExistence type="inferred from homology"/>
<keyword evidence="5 7" id="KW-1133">Transmembrane helix</keyword>
<evidence type="ECO:0000256" key="7">
    <source>
        <dbReference type="RuleBase" id="RU362070"/>
    </source>
</evidence>
<organism evidence="8 9">
    <name type="scientific">Robbsia betulipollinis</name>
    <dbReference type="NCBI Taxonomy" id="2981849"/>
    <lineage>
        <taxon>Bacteria</taxon>
        <taxon>Pseudomonadati</taxon>
        <taxon>Pseudomonadota</taxon>
        <taxon>Betaproteobacteria</taxon>
        <taxon>Burkholderiales</taxon>
        <taxon>Burkholderiaceae</taxon>
        <taxon>Robbsia</taxon>
    </lineage>
</organism>
<evidence type="ECO:0000256" key="1">
    <source>
        <dbReference type="ARBA" id="ARBA00004651"/>
    </source>
</evidence>
<dbReference type="PANTHER" id="PTHR30587:SF2">
    <property type="entry name" value="SURFACE PRESENTATION OF ANTIGENS PROTEIN SPAP"/>
    <property type="match status" value="1"/>
</dbReference>
<dbReference type="RefSeq" id="WP_267849684.1">
    <property type="nucleotide sequence ID" value="NZ_JAPMXC010000012.1"/>
</dbReference>
<evidence type="ECO:0000256" key="3">
    <source>
        <dbReference type="ARBA" id="ARBA00022475"/>
    </source>
</evidence>
<keyword evidence="4 7" id="KW-0812">Transmembrane</keyword>
<evidence type="ECO:0000256" key="6">
    <source>
        <dbReference type="ARBA" id="ARBA00023136"/>
    </source>
</evidence>
<comment type="subcellular location">
    <subcellularLocation>
        <location evidence="1">Cell membrane</location>
        <topology evidence="1">Multi-pass membrane protein</topology>
    </subcellularLocation>
</comment>
<dbReference type="NCBIfam" id="TIGR01102">
    <property type="entry name" value="yscR"/>
    <property type="match status" value="1"/>
</dbReference>
<dbReference type="NCBIfam" id="NF009438">
    <property type="entry name" value="PRK12797.1"/>
    <property type="match status" value="1"/>
</dbReference>
<dbReference type="PANTHER" id="PTHR30587">
    <property type="entry name" value="FLAGELLAR BIOSYNTHETIC PROTEIN FLIP"/>
    <property type="match status" value="1"/>
</dbReference>
<evidence type="ECO:0000313" key="9">
    <source>
        <dbReference type="Proteomes" id="UP001082899"/>
    </source>
</evidence>
<keyword evidence="3 7" id="KW-1003">Cell membrane</keyword>
<evidence type="ECO:0000313" key="8">
    <source>
        <dbReference type="EMBL" id="MCY0389755.1"/>
    </source>
</evidence>
<accession>A0ABT3ZT80</accession>
<reference evidence="8" key="1">
    <citation type="submission" date="2022-11" db="EMBL/GenBank/DDBJ databases">
        <title>Robbsia betulipollinis sp. nov., isolated from pollen of birch (Betula pendula).</title>
        <authorList>
            <person name="Shi H."/>
            <person name="Ambika Manirajan B."/>
            <person name="Ratering S."/>
            <person name="Geissler-Plaum R."/>
            <person name="Schnell S."/>
        </authorList>
    </citation>
    <scope>NUCLEOTIDE SEQUENCE</scope>
    <source>
        <strain evidence="8">Bb-Pol-6</strain>
    </source>
</reference>
<dbReference type="Proteomes" id="UP001082899">
    <property type="component" value="Unassembled WGS sequence"/>
</dbReference>
<name>A0ABT3ZT80_9BURK</name>
<feature type="transmembrane region" description="Helical" evidence="7">
    <location>
        <begin position="50"/>
        <end position="66"/>
    </location>
</feature>
<dbReference type="PRINTS" id="PR01302">
    <property type="entry name" value="TYPE3IMPPROT"/>
</dbReference>
<dbReference type="Pfam" id="PF00813">
    <property type="entry name" value="FliP"/>
    <property type="match status" value="1"/>
</dbReference>
<dbReference type="InterPro" id="IPR005773">
    <property type="entry name" value="T3SS_YscR-like"/>
</dbReference>
<dbReference type="EMBL" id="JAPMXC010000012">
    <property type="protein sequence ID" value="MCY0389755.1"/>
    <property type="molecule type" value="Genomic_DNA"/>
</dbReference>
<evidence type="ECO:0000256" key="5">
    <source>
        <dbReference type="ARBA" id="ARBA00022989"/>
    </source>
</evidence>
<keyword evidence="6 7" id="KW-0472">Membrane</keyword>